<dbReference type="EMBL" id="JACJTQ010000085">
    <property type="protein sequence ID" value="MBD2695160.1"/>
    <property type="molecule type" value="Genomic_DNA"/>
</dbReference>
<gene>
    <name evidence="1" type="ORF">H6G68_26115</name>
</gene>
<accession>A0ABR8JCH1</accession>
<dbReference type="RefSeq" id="WP_190909252.1">
    <property type="nucleotide sequence ID" value="NZ_JACJTQ010000085.1"/>
</dbReference>
<evidence type="ECO:0000313" key="1">
    <source>
        <dbReference type="EMBL" id="MBD2695160.1"/>
    </source>
</evidence>
<proteinExistence type="predicted"/>
<protein>
    <submittedName>
        <fullName evidence="1">Uncharacterized protein</fullName>
    </submittedName>
</protein>
<name>A0ABR8JCH1_9NOST</name>
<comment type="caution">
    <text evidence="1">The sequence shown here is derived from an EMBL/GenBank/DDBJ whole genome shotgun (WGS) entry which is preliminary data.</text>
</comment>
<organism evidence="1 2">
    <name type="scientific">Anabaena catenula FACHB-362</name>
    <dbReference type="NCBI Taxonomy" id="2692877"/>
    <lineage>
        <taxon>Bacteria</taxon>
        <taxon>Bacillati</taxon>
        <taxon>Cyanobacteriota</taxon>
        <taxon>Cyanophyceae</taxon>
        <taxon>Nostocales</taxon>
        <taxon>Nostocaceae</taxon>
        <taxon>Anabaena</taxon>
    </lineage>
</organism>
<dbReference type="Proteomes" id="UP000660381">
    <property type="component" value="Unassembled WGS sequence"/>
</dbReference>
<evidence type="ECO:0000313" key="2">
    <source>
        <dbReference type="Proteomes" id="UP000660381"/>
    </source>
</evidence>
<sequence>MLDVTSESNFNIKSVQEILASFTNTKPKSSGGSNSSILVFEYQDPPGECLNHTTVVPFFECITSNSYYKRIAEDNTISERAFGNEISFFTSGINYKMEWNEPLSYTLLGINPSFFARELSHNSIELFSILSDKLSDDDLIKSLICAVTKVALNPKLVNDPILYINTHANSLVVHLLSYFGTKRENTNNFSKNSLKKINNWLDYKIEMDETIEYDEILEILGMDRMSEFICLFENSTGIKFYQYCIEKRKQIYRDKYASVYKQLSRSRMLKILEIISERVQSDQHKLND</sequence>
<keyword evidence="2" id="KW-1185">Reference proteome</keyword>
<reference evidence="1 2" key="1">
    <citation type="journal article" date="2020" name="ISME J.">
        <title>Comparative genomics reveals insights into cyanobacterial evolution and habitat adaptation.</title>
        <authorList>
            <person name="Chen M.Y."/>
            <person name="Teng W.K."/>
            <person name="Zhao L."/>
            <person name="Hu C.X."/>
            <person name="Zhou Y.K."/>
            <person name="Han B.P."/>
            <person name="Song L.R."/>
            <person name="Shu W.S."/>
        </authorList>
    </citation>
    <scope>NUCLEOTIDE SEQUENCE [LARGE SCALE GENOMIC DNA]</scope>
    <source>
        <strain evidence="1 2">FACHB-362</strain>
    </source>
</reference>